<keyword evidence="6" id="KW-0460">Magnesium</keyword>
<comment type="cofactor">
    <cofactor evidence="1">
        <name>Mg(2+)</name>
        <dbReference type="ChEBI" id="CHEBI:18420"/>
    </cofactor>
</comment>
<evidence type="ECO:0000256" key="1">
    <source>
        <dbReference type="ARBA" id="ARBA00001946"/>
    </source>
</evidence>
<evidence type="ECO:0000256" key="7">
    <source>
        <dbReference type="ARBA" id="ARBA00038093"/>
    </source>
</evidence>
<dbReference type="InterPro" id="IPR029060">
    <property type="entry name" value="PIN-like_dom_sf"/>
</dbReference>
<proteinExistence type="inferred from homology"/>
<organism evidence="9 10">
    <name type="scientific">Nostoc cf. commune SO-36</name>
    <dbReference type="NCBI Taxonomy" id="449208"/>
    <lineage>
        <taxon>Bacteria</taxon>
        <taxon>Bacillati</taxon>
        <taxon>Cyanobacteriota</taxon>
        <taxon>Cyanophyceae</taxon>
        <taxon>Nostocales</taxon>
        <taxon>Nostocaceae</taxon>
        <taxon>Nostoc</taxon>
    </lineage>
</organism>
<reference evidence="9" key="1">
    <citation type="submission" date="2022-04" db="EMBL/GenBank/DDBJ databases">
        <title>Complete genome sequence of a cyanobacterium, Nostoc sp. SO-36, isolated in Antarctica.</title>
        <authorList>
            <person name="Kanesaki Y."/>
            <person name="Effendi D."/>
            <person name="Sakamoto T."/>
            <person name="Ohtani S."/>
            <person name="Awai K."/>
        </authorList>
    </citation>
    <scope>NUCLEOTIDE SEQUENCE</scope>
    <source>
        <strain evidence="9">SO-36</strain>
    </source>
</reference>
<dbReference type="InterPro" id="IPR002716">
    <property type="entry name" value="PIN_dom"/>
</dbReference>
<protein>
    <recommendedName>
        <fullName evidence="8">PIN domain-containing protein</fullName>
    </recommendedName>
</protein>
<dbReference type="PANTHER" id="PTHR33653">
    <property type="entry name" value="RIBONUCLEASE VAPC2"/>
    <property type="match status" value="1"/>
</dbReference>
<dbReference type="RefSeq" id="WP_251959560.1">
    <property type="nucleotide sequence ID" value="NZ_AP025732.1"/>
</dbReference>
<evidence type="ECO:0000256" key="6">
    <source>
        <dbReference type="ARBA" id="ARBA00022842"/>
    </source>
</evidence>
<evidence type="ECO:0000313" key="10">
    <source>
        <dbReference type="Proteomes" id="UP001055453"/>
    </source>
</evidence>
<evidence type="ECO:0000256" key="4">
    <source>
        <dbReference type="ARBA" id="ARBA00022723"/>
    </source>
</evidence>
<keyword evidence="10" id="KW-1185">Reference proteome</keyword>
<evidence type="ECO:0000256" key="5">
    <source>
        <dbReference type="ARBA" id="ARBA00022801"/>
    </source>
</evidence>
<evidence type="ECO:0000256" key="3">
    <source>
        <dbReference type="ARBA" id="ARBA00022722"/>
    </source>
</evidence>
<keyword evidence="3" id="KW-0540">Nuclease</keyword>
<keyword evidence="4" id="KW-0479">Metal-binding</keyword>
<accession>A0ABN6Q366</accession>
<keyword evidence="2" id="KW-1277">Toxin-antitoxin system</keyword>
<evidence type="ECO:0000259" key="8">
    <source>
        <dbReference type="Pfam" id="PF01850"/>
    </source>
</evidence>
<keyword evidence="5" id="KW-0378">Hydrolase</keyword>
<dbReference type="Pfam" id="PF01850">
    <property type="entry name" value="PIN"/>
    <property type="match status" value="1"/>
</dbReference>
<dbReference type="PANTHER" id="PTHR33653:SF1">
    <property type="entry name" value="RIBONUCLEASE VAPC2"/>
    <property type="match status" value="1"/>
</dbReference>
<comment type="similarity">
    <text evidence="7">Belongs to the PINc/VapC protein family.</text>
</comment>
<dbReference type="EMBL" id="AP025732">
    <property type="protein sequence ID" value="BDI16397.1"/>
    <property type="molecule type" value="Genomic_DNA"/>
</dbReference>
<feature type="domain" description="PIN" evidence="8">
    <location>
        <begin position="6"/>
        <end position="118"/>
    </location>
</feature>
<evidence type="ECO:0000256" key="2">
    <source>
        <dbReference type="ARBA" id="ARBA00022649"/>
    </source>
</evidence>
<dbReference type="SUPFAM" id="SSF88723">
    <property type="entry name" value="PIN domain-like"/>
    <property type="match status" value="1"/>
</dbReference>
<gene>
    <name evidence="9" type="ORF">ANSO36C_21990</name>
</gene>
<sequence>MSGSRYLLNTNAIVALLQGNLQLLQLLQNADWIGISIISKIEFLAFSGLSQGNRQLFQQFIQRVEVVSLMADDTVLIEQIIQLRQQYRLKLPDAIITAMALQVTANLVTADREFAKVSTLAVLNW</sequence>
<dbReference type="Gene3D" id="3.40.50.1010">
    <property type="entry name" value="5'-nuclease"/>
    <property type="match status" value="1"/>
</dbReference>
<dbReference type="Proteomes" id="UP001055453">
    <property type="component" value="Chromosome"/>
</dbReference>
<dbReference type="InterPro" id="IPR050556">
    <property type="entry name" value="Type_II_TA_system_RNase"/>
</dbReference>
<name>A0ABN6Q366_NOSCO</name>
<evidence type="ECO:0000313" key="9">
    <source>
        <dbReference type="EMBL" id="BDI16397.1"/>
    </source>
</evidence>